<evidence type="ECO:0000259" key="1">
    <source>
        <dbReference type="PROSITE" id="PS51459"/>
    </source>
</evidence>
<evidence type="ECO:0000313" key="2">
    <source>
        <dbReference type="EMBL" id="GGF10709.1"/>
    </source>
</evidence>
<dbReference type="InterPro" id="IPR003812">
    <property type="entry name" value="Fido"/>
</dbReference>
<keyword evidence="3" id="KW-1185">Reference proteome</keyword>
<dbReference type="EMBL" id="BMCS01000001">
    <property type="protein sequence ID" value="GGF10709.1"/>
    <property type="molecule type" value="Genomic_DNA"/>
</dbReference>
<organism evidence="2 3">
    <name type="scientific">Williamsia phyllosphaerae</name>
    <dbReference type="NCBI Taxonomy" id="885042"/>
    <lineage>
        <taxon>Bacteria</taxon>
        <taxon>Bacillati</taxon>
        <taxon>Actinomycetota</taxon>
        <taxon>Actinomycetes</taxon>
        <taxon>Mycobacteriales</taxon>
        <taxon>Nocardiaceae</taxon>
        <taxon>Williamsia</taxon>
    </lineage>
</organism>
<sequence>MHRPLRWSVVTTDPLAPLLDLPGVAAAADEARDALSSVHRHPVNMRGWLDTSTEASWRTAHSSAGIEGVAGSLRRDEDVDDPVLAGAMRVALALTGDSLDQLVSVWTRAPLQALARLHLLVAADLVTDPDTLGRPRTDPDVSQRLDMLAQLVTGGTSVPAPVLAGVVHGELLTLAPFTTGNGVVARAAARLVAASTGLDPHSLGVPEVTWLRRIDEYRTAAIGFGTGTGDGVREWLILHCAALTAGATEARSIADARR</sequence>
<protein>
    <recommendedName>
        <fullName evidence="1">Fido domain-containing protein</fullName>
    </recommendedName>
</protein>
<dbReference type="Proteomes" id="UP000632454">
    <property type="component" value="Unassembled WGS sequence"/>
</dbReference>
<dbReference type="PROSITE" id="PS51459">
    <property type="entry name" value="FIDO"/>
    <property type="match status" value="1"/>
</dbReference>
<feature type="domain" description="Fido" evidence="1">
    <location>
        <begin position="109"/>
        <end position="238"/>
    </location>
</feature>
<name>A0ABQ1U4Y0_9NOCA</name>
<evidence type="ECO:0000313" key="3">
    <source>
        <dbReference type="Proteomes" id="UP000632454"/>
    </source>
</evidence>
<reference evidence="3" key="1">
    <citation type="journal article" date="2019" name="Int. J. Syst. Evol. Microbiol.">
        <title>The Global Catalogue of Microorganisms (GCM) 10K type strain sequencing project: providing services to taxonomists for standard genome sequencing and annotation.</title>
        <authorList>
            <consortium name="The Broad Institute Genomics Platform"/>
            <consortium name="The Broad Institute Genome Sequencing Center for Infectious Disease"/>
            <person name="Wu L."/>
            <person name="Ma J."/>
        </authorList>
    </citation>
    <scope>NUCLEOTIDE SEQUENCE [LARGE SCALE GENOMIC DNA]</scope>
    <source>
        <strain evidence="3">CCM 7855</strain>
    </source>
</reference>
<dbReference type="InterPro" id="IPR036597">
    <property type="entry name" value="Fido-like_dom_sf"/>
</dbReference>
<comment type="caution">
    <text evidence="2">The sequence shown here is derived from an EMBL/GenBank/DDBJ whole genome shotgun (WGS) entry which is preliminary data.</text>
</comment>
<accession>A0ABQ1U4Y0</accession>
<gene>
    <name evidence="2" type="ORF">GCM10007298_03370</name>
</gene>
<proteinExistence type="predicted"/>
<dbReference type="Gene3D" id="1.10.3290.10">
    <property type="entry name" value="Fido-like domain"/>
    <property type="match status" value="1"/>
</dbReference>